<keyword evidence="4 11" id="KW-0812">Transmembrane</keyword>
<dbReference type="PROSITE" id="PS00211">
    <property type="entry name" value="ABC_TRANSPORTER_1"/>
    <property type="match status" value="1"/>
</dbReference>
<comment type="subcellular location">
    <subcellularLocation>
        <location evidence="1">Cell inner membrane</location>
        <topology evidence="1">Multi-pass membrane protein</topology>
    </subcellularLocation>
</comment>
<evidence type="ECO:0000256" key="6">
    <source>
        <dbReference type="ARBA" id="ARBA00022840"/>
    </source>
</evidence>
<feature type="transmembrane region" description="Helical" evidence="11">
    <location>
        <begin position="765"/>
        <end position="788"/>
    </location>
</feature>
<dbReference type="InterPro" id="IPR017911">
    <property type="entry name" value="MacB-like_ATP-bd"/>
</dbReference>
<evidence type="ECO:0000256" key="7">
    <source>
        <dbReference type="ARBA" id="ARBA00022989"/>
    </source>
</evidence>
<dbReference type="PROSITE" id="PS50893">
    <property type="entry name" value="ABC_TRANSPORTER_2"/>
    <property type="match status" value="1"/>
</dbReference>
<name>A0ABS9VU63_9BIFI</name>
<dbReference type="EMBL" id="JAFEJT020000014">
    <property type="protein sequence ID" value="MCH9275626.1"/>
    <property type="molecule type" value="Genomic_DNA"/>
</dbReference>
<keyword evidence="8 11" id="KW-0472">Membrane</keyword>
<dbReference type="SMART" id="SM00382">
    <property type="entry name" value="AAA"/>
    <property type="match status" value="1"/>
</dbReference>
<evidence type="ECO:0000256" key="4">
    <source>
        <dbReference type="ARBA" id="ARBA00022692"/>
    </source>
</evidence>
<dbReference type="InterPro" id="IPR003593">
    <property type="entry name" value="AAA+_ATPase"/>
</dbReference>
<protein>
    <submittedName>
        <fullName evidence="13">ABC transporter ATP-binding protein/permease</fullName>
    </submittedName>
</protein>
<evidence type="ECO:0000256" key="9">
    <source>
        <dbReference type="ARBA" id="ARBA00038388"/>
    </source>
</evidence>
<feature type="compositionally biased region" description="Polar residues" evidence="10">
    <location>
        <begin position="492"/>
        <end position="503"/>
    </location>
</feature>
<accession>A0ABS9VU63</accession>
<evidence type="ECO:0000313" key="13">
    <source>
        <dbReference type="EMBL" id="MCH9275626.1"/>
    </source>
</evidence>
<dbReference type="PANTHER" id="PTHR42798">
    <property type="entry name" value="LIPOPROTEIN-RELEASING SYSTEM ATP-BINDING PROTEIN LOLD"/>
    <property type="match status" value="1"/>
</dbReference>
<evidence type="ECO:0000256" key="11">
    <source>
        <dbReference type="SAM" id="Phobius"/>
    </source>
</evidence>
<keyword evidence="2" id="KW-0813">Transport</keyword>
<evidence type="ECO:0000256" key="10">
    <source>
        <dbReference type="SAM" id="MobiDB-lite"/>
    </source>
</evidence>
<dbReference type="InterPro" id="IPR003439">
    <property type="entry name" value="ABC_transporter-like_ATP-bd"/>
</dbReference>
<dbReference type="CDD" id="cd03255">
    <property type="entry name" value="ABC_MJ0796_LolCDE_FtsE"/>
    <property type="match status" value="1"/>
</dbReference>
<evidence type="ECO:0000256" key="8">
    <source>
        <dbReference type="ARBA" id="ARBA00023136"/>
    </source>
</evidence>
<evidence type="ECO:0000256" key="1">
    <source>
        <dbReference type="ARBA" id="ARBA00004429"/>
    </source>
</evidence>
<evidence type="ECO:0000313" key="14">
    <source>
        <dbReference type="Proteomes" id="UP000710815"/>
    </source>
</evidence>
<proteinExistence type="inferred from homology"/>
<keyword evidence="6 13" id="KW-0067">ATP-binding</keyword>
<dbReference type="InterPro" id="IPR027417">
    <property type="entry name" value="P-loop_NTPase"/>
</dbReference>
<gene>
    <name evidence="13" type="ORF">JS533_004970</name>
</gene>
<feature type="transmembrane region" description="Helical" evidence="11">
    <location>
        <begin position="821"/>
        <end position="841"/>
    </location>
</feature>
<keyword evidence="14" id="KW-1185">Reference proteome</keyword>
<comment type="similarity">
    <text evidence="9">Belongs to the ABC transporter superfamily. Macrolide exporter (TC 3.A.1.122) family.</text>
</comment>
<keyword evidence="5" id="KW-0547">Nucleotide-binding</keyword>
<sequence>MMLALDHVSKRYVTGGLTQQALDDVSLGFRNSEFVSILGPSGSGKTTMLNIIGGLDRYDSGDLIIDGVSTKRYRDADWDAYRNHTIGFVFQSYNLIGHQTVLANVELALTIGGVSRGERREKAMTALAKVGLAGQEHKKPNQMSGGQMQRVAIARALVNDPAILLADEPTGALDTATGIQIMELLREVSKDRLVIMVTHNPELAERYSTRIVRLADGHVVDDTMPFDATAVAIAGSTGDATGVGVPGLRKPRRGLRPGRVGMSWATSLSLSFANLSTKKARTVLTSFAGSIGIIGIASILALSSGVNTYIADLQRDTMSSYPITINSQSVDMTSLMGSMMGGTTAGGATEAKKADADRTKAHVDYSDIEQSEAAANAVKTNDLTEFKRYLDDPDSDIRQYLGDNGIVYSYDVPFSVLADDPDGNVINTETDVAELTGDDTGSVATSAMGATGANGMMSGGMGGLAGGAAGLGSTAAGTGSSDSSGSSDASSEESQASNFSQMTPGPDGEAVSDLTRDSYELLSGSWVKQSGDVMLVLDENNALPAGTLLQLGLISADEYTAAADAIADGKDAETIDWNVDDLVGRTFTLVSASDRYQDNGDGTFTYLADGDDNWDELRSRGITLTVSGVIRPADDAQNATISTAVAYTSQLTDQLIVHADGSAVVTTQEASPDTNVLTGTAFADEIDDATDDDIEQAYDDNLAAFGKVSYDAPSSISIYADGFDDKEAIADCITAYNQGKDEDRQITYTDYVALMTSSVTTIVNVISTVLIAFVAVSLIVSCIMIGIITRISVLERTKEIGVLRALGASRRNISQVFNAETAIIGLCAGLLGVGVTALLTIPANAVVGRLLGAGSLTVALPVRYAAVLVAISVIITMLGGLLPARKAAKQDPVIALRAE</sequence>
<reference evidence="13 14" key="1">
    <citation type="journal article" date="2021" name="Environ. Microbiol.">
        <title>Genetic insights into the dark matter of the mammalian gut microbiota through targeted genome reconstruction.</title>
        <authorList>
            <person name="Lugli G.A."/>
            <person name="Alessandri G."/>
            <person name="Milani C."/>
            <person name="Viappiani A."/>
            <person name="Fontana F."/>
            <person name="Tarracchini C."/>
            <person name="Mancabelli L."/>
            <person name="Argentini C."/>
            <person name="Ruiz L."/>
            <person name="Margolles A."/>
            <person name="van Sinderen D."/>
            <person name="Turroni F."/>
            <person name="Ventura M."/>
        </authorList>
    </citation>
    <scope>NUCLEOTIDE SEQUENCE [LARGE SCALE GENOMIC DNA]</scope>
    <source>
        <strain evidence="13 14">MA1</strain>
    </source>
</reference>
<dbReference type="Pfam" id="PF00005">
    <property type="entry name" value="ABC_tran"/>
    <property type="match status" value="1"/>
</dbReference>
<dbReference type="PANTHER" id="PTHR42798:SF6">
    <property type="entry name" value="CELL DIVISION ATP-BINDING PROTEIN FTSE"/>
    <property type="match status" value="1"/>
</dbReference>
<feature type="domain" description="ABC transporter" evidence="12">
    <location>
        <begin position="3"/>
        <end position="241"/>
    </location>
</feature>
<evidence type="ECO:0000256" key="5">
    <source>
        <dbReference type="ARBA" id="ARBA00022741"/>
    </source>
</evidence>
<dbReference type="InterPro" id="IPR003838">
    <property type="entry name" value="ABC3_permease_C"/>
</dbReference>
<feature type="compositionally biased region" description="Low complexity" evidence="10">
    <location>
        <begin position="472"/>
        <end position="489"/>
    </location>
</feature>
<evidence type="ECO:0000259" key="12">
    <source>
        <dbReference type="PROSITE" id="PS50893"/>
    </source>
</evidence>
<dbReference type="Proteomes" id="UP000710815">
    <property type="component" value="Unassembled WGS sequence"/>
</dbReference>
<dbReference type="Pfam" id="PF02687">
    <property type="entry name" value="FtsX"/>
    <property type="match status" value="1"/>
</dbReference>
<reference evidence="13 14" key="2">
    <citation type="journal article" date="2021" name="Syst. Appl. Microbiol.">
        <title>Phylogenetic classification of ten novel species belonging to the genus Bifidobacterium comprising B. phasiani sp. nov., B. pongonis sp. nov., B. saguinibicoloris sp. nov., B. colobi sp. nov., B. simiiventris sp. nov., B. santillanense sp. nov., B. miconis sp. nov., B. amazonense sp. nov., B. pluvialisilvae sp. nov., and B. miconisargentati sp. nov.</title>
        <authorList>
            <person name="Lugli G.A."/>
            <person name="Calvete-Torre I."/>
            <person name="Alessandri G."/>
            <person name="Milani C."/>
            <person name="Turroni F."/>
            <person name="Laiolo P."/>
            <person name="Ossiprandi M.C."/>
            <person name="Margolles A."/>
            <person name="Ruiz L."/>
            <person name="Ventura M."/>
        </authorList>
    </citation>
    <scope>NUCLEOTIDE SEQUENCE [LARGE SCALE GENOMIC DNA]</scope>
    <source>
        <strain evidence="13 14">MA1</strain>
    </source>
</reference>
<dbReference type="GO" id="GO:0005524">
    <property type="term" value="F:ATP binding"/>
    <property type="evidence" value="ECO:0007669"/>
    <property type="project" value="UniProtKB-KW"/>
</dbReference>
<evidence type="ECO:0000256" key="3">
    <source>
        <dbReference type="ARBA" id="ARBA00022475"/>
    </source>
</evidence>
<dbReference type="Gene3D" id="3.40.50.300">
    <property type="entry name" value="P-loop containing nucleotide triphosphate hydrolases"/>
    <property type="match status" value="1"/>
</dbReference>
<feature type="region of interest" description="Disordered" evidence="10">
    <location>
        <begin position="472"/>
        <end position="512"/>
    </location>
</feature>
<keyword evidence="7 11" id="KW-1133">Transmembrane helix</keyword>
<feature type="transmembrane region" description="Helical" evidence="11">
    <location>
        <begin position="861"/>
        <end position="882"/>
    </location>
</feature>
<dbReference type="InterPro" id="IPR017871">
    <property type="entry name" value="ABC_transporter-like_CS"/>
</dbReference>
<dbReference type="SUPFAM" id="SSF52540">
    <property type="entry name" value="P-loop containing nucleoside triphosphate hydrolases"/>
    <property type="match status" value="1"/>
</dbReference>
<comment type="caution">
    <text evidence="13">The sequence shown here is derived from an EMBL/GenBank/DDBJ whole genome shotgun (WGS) entry which is preliminary data.</text>
</comment>
<evidence type="ECO:0000256" key="2">
    <source>
        <dbReference type="ARBA" id="ARBA00022448"/>
    </source>
</evidence>
<organism evidence="13 14">
    <name type="scientific">Bifidobacterium amazonense</name>
    <dbReference type="NCBI Taxonomy" id="2809027"/>
    <lineage>
        <taxon>Bacteria</taxon>
        <taxon>Bacillati</taxon>
        <taxon>Actinomycetota</taxon>
        <taxon>Actinomycetes</taxon>
        <taxon>Bifidobacteriales</taxon>
        <taxon>Bifidobacteriaceae</taxon>
        <taxon>Bifidobacterium</taxon>
    </lineage>
</organism>
<keyword evidence="3" id="KW-1003">Cell membrane</keyword>